<dbReference type="Proteomes" id="UP000039865">
    <property type="component" value="Unassembled WGS sequence"/>
</dbReference>
<evidence type="ECO:0000313" key="2">
    <source>
        <dbReference type="Proteomes" id="UP000039865"/>
    </source>
</evidence>
<proteinExistence type="predicted"/>
<sequence length="307" mass="36349">MELSIQDFRFYIFTKIYNGECGPEILSDKGYANKLNVIFDIDHTLVYSINADQCPQLAQNQLLPRIKLAPKDNYQQKEFQLKQKDINDFKQKISQDKMFDKENCIIIDDQVMAVKDSSQSKFILSMKFMKNFEMTSEPQRTQTLIIFNYPKVWGIDNNSLHPETQTFHQDVNKQGELNQLYYIGLVISKLYLRQFTLQPEKTFTQILNEYKKEIFKEIKFFLNEFNYQVELTRQNDQTQSLIERMIVSMGGTISNSKTVSNYCVYRKKSVKVATGSHFKFKPVYYKFVSDSYFMMTHLDSELYKIKN</sequence>
<dbReference type="InParanoid" id="A0A078B5H4"/>
<dbReference type="EMBL" id="CCKQ01017871">
    <property type="protein sequence ID" value="CDW89775.1"/>
    <property type="molecule type" value="Genomic_DNA"/>
</dbReference>
<protein>
    <submittedName>
        <fullName evidence="1">Uncharacterized protein</fullName>
    </submittedName>
</protein>
<accession>A0A078B5H4</accession>
<evidence type="ECO:0000313" key="1">
    <source>
        <dbReference type="EMBL" id="CDW89775.1"/>
    </source>
</evidence>
<dbReference type="OrthoDB" id="10684941at2759"/>
<dbReference type="InterPro" id="IPR036420">
    <property type="entry name" value="BRCT_dom_sf"/>
</dbReference>
<name>A0A078B5H4_STYLE</name>
<keyword evidence="2" id="KW-1185">Reference proteome</keyword>
<dbReference type="SUPFAM" id="SSF52113">
    <property type="entry name" value="BRCT domain"/>
    <property type="match status" value="1"/>
</dbReference>
<gene>
    <name evidence="1" type="primary">Contig10275.g10961</name>
    <name evidence="1" type="ORF">STYLEM_18913</name>
</gene>
<dbReference type="AlphaFoldDB" id="A0A078B5H4"/>
<reference evidence="1 2" key="1">
    <citation type="submission" date="2014-06" db="EMBL/GenBank/DDBJ databases">
        <authorList>
            <person name="Swart Estienne"/>
        </authorList>
    </citation>
    <scope>NUCLEOTIDE SEQUENCE [LARGE SCALE GENOMIC DNA]</scope>
    <source>
        <strain evidence="1 2">130c</strain>
    </source>
</reference>
<organism evidence="1 2">
    <name type="scientific">Stylonychia lemnae</name>
    <name type="common">Ciliate</name>
    <dbReference type="NCBI Taxonomy" id="5949"/>
    <lineage>
        <taxon>Eukaryota</taxon>
        <taxon>Sar</taxon>
        <taxon>Alveolata</taxon>
        <taxon>Ciliophora</taxon>
        <taxon>Intramacronucleata</taxon>
        <taxon>Spirotrichea</taxon>
        <taxon>Stichotrichia</taxon>
        <taxon>Sporadotrichida</taxon>
        <taxon>Oxytrichidae</taxon>
        <taxon>Stylonychinae</taxon>
        <taxon>Stylonychia</taxon>
    </lineage>
</organism>